<protein>
    <recommendedName>
        <fullName evidence="5">Snurportin-1</fullName>
    </recommendedName>
</protein>
<dbReference type="AlphaFoldDB" id="A0A7J6ET48"/>
<evidence type="ECO:0000256" key="9">
    <source>
        <dbReference type="ARBA" id="ARBA00023242"/>
    </source>
</evidence>
<keyword evidence="7" id="KW-0963">Cytoplasm</keyword>
<comment type="subcellular location">
    <subcellularLocation>
        <location evidence="3">Cytoplasm</location>
    </subcellularLocation>
    <subcellularLocation>
        <location evidence="2">Nucleus</location>
    </subcellularLocation>
</comment>
<evidence type="ECO:0000256" key="1">
    <source>
        <dbReference type="ARBA" id="ARBA00003975"/>
    </source>
</evidence>
<evidence type="ECO:0000256" key="4">
    <source>
        <dbReference type="ARBA" id="ARBA00007540"/>
    </source>
</evidence>
<reference evidence="12 13" key="1">
    <citation type="journal article" date="2020" name="bioRxiv">
        <title>Sequence and annotation of 42 cannabis genomes reveals extensive copy number variation in cannabinoid synthesis and pathogen resistance genes.</title>
        <authorList>
            <person name="Mckernan K.J."/>
            <person name="Helbert Y."/>
            <person name="Kane L.T."/>
            <person name="Ebling H."/>
            <person name="Zhang L."/>
            <person name="Liu B."/>
            <person name="Eaton Z."/>
            <person name="Mclaughlin S."/>
            <person name="Kingan S."/>
            <person name="Baybayan P."/>
            <person name="Concepcion G."/>
            <person name="Jordan M."/>
            <person name="Riva A."/>
            <person name="Barbazuk W."/>
            <person name="Harkins T."/>
        </authorList>
    </citation>
    <scope>NUCLEOTIDE SEQUENCE [LARGE SCALE GENOMIC DNA]</scope>
    <source>
        <strain evidence="13">cv. Jamaican Lion 4</strain>
        <tissue evidence="12">Leaf</tissue>
    </source>
</reference>
<evidence type="ECO:0000256" key="3">
    <source>
        <dbReference type="ARBA" id="ARBA00004496"/>
    </source>
</evidence>
<evidence type="ECO:0000313" key="13">
    <source>
        <dbReference type="Proteomes" id="UP000525078"/>
    </source>
</evidence>
<keyword evidence="8" id="KW-0694">RNA-binding</keyword>
<feature type="compositionally biased region" description="Acidic residues" evidence="10">
    <location>
        <begin position="26"/>
        <end position="37"/>
    </location>
</feature>
<evidence type="ECO:0000256" key="2">
    <source>
        <dbReference type="ARBA" id="ARBA00004123"/>
    </source>
</evidence>
<evidence type="ECO:0000256" key="7">
    <source>
        <dbReference type="ARBA" id="ARBA00022490"/>
    </source>
</evidence>
<dbReference type="GO" id="GO:0061015">
    <property type="term" value="P:snRNA import into nucleus"/>
    <property type="evidence" value="ECO:0007669"/>
    <property type="project" value="InterPro"/>
</dbReference>
<dbReference type="Pfam" id="PF21974">
    <property type="entry name" value="SPN1_m3Gcap_bd"/>
    <property type="match status" value="1"/>
</dbReference>
<sequence length="284" mass="31595">MLSFKLAAWPLLYSPLEHASGSEDIELVPEPEPEPDSQTEHEPGTSSNDLDVHQASKLKGSEARKVLVLNLSRYVFARPSGKRCFVVSSNGTTISRQRNGSVLHHFPSKLPNGSRSRDVSGPAQSIPYLTAYFTRFFWMNSKLAETGACEPPSHFHKYRFSLVPVYSCDHSGFHAAYTGEVPYVKDGLCFIIKIIGRLHAHYQPGNTPLTLVWKDEGVVNNVIDTDNKGQALSQQQVVLELHDDCKVTTSDDPPVVLGFLDQEFIQKLGLHSGNLLRFAMVMED</sequence>
<comment type="function">
    <text evidence="1">Functions as an U snRNP-specific nuclear import adapter. Involved in the trimethylguanosine (m3G)-cap-dependent nuclear import of U snRNPs. Binds specifically to the terminal m3G-cap U snRNAs.</text>
</comment>
<evidence type="ECO:0000256" key="10">
    <source>
        <dbReference type="SAM" id="MobiDB-lite"/>
    </source>
</evidence>
<evidence type="ECO:0000256" key="5">
    <source>
        <dbReference type="ARBA" id="ARBA00016034"/>
    </source>
</evidence>
<proteinExistence type="inferred from homology"/>
<evidence type="ECO:0000313" key="12">
    <source>
        <dbReference type="EMBL" id="KAF4361614.1"/>
    </source>
</evidence>
<dbReference type="Gene3D" id="3.30.470.30">
    <property type="entry name" value="DNA ligase/mRNA capping enzyme"/>
    <property type="match status" value="2"/>
</dbReference>
<dbReference type="InterPro" id="IPR017336">
    <property type="entry name" value="Snurportin-1"/>
</dbReference>
<feature type="region of interest" description="Disordered" evidence="10">
    <location>
        <begin position="26"/>
        <end position="51"/>
    </location>
</feature>
<dbReference type="PANTHER" id="PTHR13403">
    <property type="entry name" value="SNURPORTIN1 RNUT1 PROTEIN RNA, U TRANSPORTER 1"/>
    <property type="match status" value="1"/>
</dbReference>
<evidence type="ECO:0000259" key="11">
    <source>
        <dbReference type="Pfam" id="PF21974"/>
    </source>
</evidence>
<dbReference type="GO" id="GO:0005634">
    <property type="term" value="C:nucleus"/>
    <property type="evidence" value="ECO:0007669"/>
    <property type="project" value="UniProtKB-SubCell"/>
</dbReference>
<organism evidence="12 13">
    <name type="scientific">Cannabis sativa</name>
    <name type="common">Hemp</name>
    <name type="synonym">Marijuana</name>
    <dbReference type="NCBI Taxonomy" id="3483"/>
    <lineage>
        <taxon>Eukaryota</taxon>
        <taxon>Viridiplantae</taxon>
        <taxon>Streptophyta</taxon>
        <taxon>Embryophyta</taxon>
        <taxon>Tracheophyta</taxon>
        <taxon>Spermatophyta</taxon>
        <taxon>Magnoliopsida</taxon>
        <taxon>eudicotyledons</taxon>
        <taxon>Gunneridae</taxon>
        <taxon>Pentapetalae</taxon>
        <taxon>rosids</taxon>
        <taxon>fabids</taxon>
        <taxon>Rosales</taxon>
        <taxon>Cannabaceae</taxon>
        <taxon>Cannabis</taxon>
    </lineage>
</organism>
<dbReference type="EMBL" id="JAATIP010000191">
    <property type="protein sequence ID" value="KAF4361614.1"/>
    <property type="molecule type" value="Genomic_DNA"/>
</dbReference>
<keyword evidence="6" id="KW-0813">Transport</keyword>
<dbReference type="InterPro" id="IPR047857">
    <property type="entry name" value="Snurportin1_C"/>
</dbReference>
<name>A0A7J6ET48_CANSA</name>
<evidence type="ECO:0000256" key="6">
    <source>
        <dbReference type="ARBA" id="ARBA00022448"/>
    </source>
</evidence>
<accession>A0A7J6ET48</accession>
<dbReference type="PANTHER" id="PTHR13403:SF6">
    <property type="entry name" value="SNURPORTIN-1"/>
    <property type="match status" value="1"/>
</dbReference>
<gene>
    <name evidence="12" type="ORF">F8388_007630</name>
</gene>
<comment type="similarity">
    <text evidence="4">Belongs to the snurportin family.</text>
</comment>
<evidence type="ECO:0000256" key="8">
    <source>
        <dbReference type="ARBA" id="ARBA00022884"/>
    </source>
</evidence>
<comment type="caution">
    <text evidence="12">The sequence shown here is derived from an EMBL/GenBank/DDBJ whole genome shotgun (WGS) entry which is preliminary data.</text>
</comment>
<keyword evidence="9" id="KW-0539">Nucleus</keyword>
<feature type="domain" description="Snurportin-1 m3G cap-binding" evidence="11">
    <location>
        <begin position="134"/>
        <end position="210"/>
    </location>
</feature>
<dbReference type="GO" id="GO:0005737">
    <property type="term" value="C:cytoplasm"/>
    <property type="evidence" value="ECO:0007669"/>
    <property type="project" value="UniProtKB-SubCell"/>
</dbReference>
<dbReference type="GO" id="GO:0003723">
    <property type="term" value="F:RNA binding"/>
    <property type="evidence" value="ECO:0007669"/>
    <property type="project" value="UniProtKB-KW"/>
</dbReference>
<dbReference type="Proteomes" id="UP000525078">
    <property type="component" value="Unassembled WGS sequence"/>
</dbReference>